<sequence>MRPGQTKRPPSAIRYCDRRDAVRTACLAITQLVIATQSLVYAQSPAPPITDVAFTPDGNAIVAVSQSGLQIYRWPSLDLQRTVLDLRGTLEVDAPNLHCVAFSSDGSHVAIGGGEPSQSGSVEIFPWPLSSEAQTREAKFSRSQRLTGHDDSVRAIVWLGPTSIASASLDRTIIRWDLAGEPHRQQTLRGHSRSIHALAAFDVTSKSNPQASTSVSKTVRTGLISGGDDRSIRVWELMPEAGSSPLRRTLHQHTAAINDLATRANGNGLPMVASASADRSIRFWQPTIGRMVRYVRLPAVPLVVAWLDDKHLVAGCDDGQVRLIDTVNVQVIETLPVLEGWVYSLAVSAKQDNDPRTSIVVGGSGGQLRSLDFTIPGKLAR</sequence>
<organism evidence="4 5">
    <name type="scientific">Roseiconus lacunae</name>
    <dbReference type="NCBI Taxonomy" id="2605694"/>
    <lineage>
        <taxon>Bacteria</taxon>
        <taxon>Pseudomonadati</taxon>
        <taxon>Planctomycetota</taxon>
        <taxon>Planctomycetia</taxon>
        <taxon>Pirellulales</taxon>
        <taxon>Pirellulaceae</taxon>
        <taxon>Roseiconus</taxon>
    </lineage>
</organism>
<dbReference type="PROSITE" id="PS50082">
    <property type="entry name" value="WD_REPEATS_2"/>
    <property type="match status" value="3"/>
</dbReference>
<keyword evidence="2" id="KW-0677">Repeat</keyword>
<reference evidence="4 5" key="1">
    <citation type="submission" date="2023-06" db="EMBL/GenBank/DDBJ databases">
        <title>Roseiconus lacunae JC819 isolated from Gulf of Mannar region, Tamil Nadu.</title>
        <authorList>
            <person name="Pk S."/>
            <person name="Ch S."/>
            <person name="Ch V.R."/>
        </authorList>
    </citation>
    <scope>NUCLEOTIDE SEQUENCE [LARGE SCALE GENOMIC DNA]</scope>
    <source>
        <strain evidence="4 5">JC819</strain>
    </source>
</reference>
<evidence type="ECO:0000256" key="2">
    <source>
        <dbReference type="ARBA" id="ARBA00022737"/>
    </source>
</evidence>
<feature type="repeat" description="WD" evidence="3">
    <location>
        <begin position="146"/>
        <end position="178"/>
    </location>
</feature>
<dbReference type="InterPro" id="IPR001680">
    <property type="entry name" value="WD40_rpt"/>
</dbReference>
<evidence type="ECO:0000256" key="3">
    <source>
        <dbReference type="PROSITE-ProRule" id="PRU00221"/>
    </source>
</evidence>
<evidence type="ECO:0000313" key="5">
    <source>
        <dbReference type="Proteomes" id="UP001239462"/>
    </source>
</evidence>
<dbReference type="SMART" id="SM00320">
    <property type="entry name" value="WD40"/>
    <property type="match status" value="7"/>
</dbReference>
<dbReference type="Gene3D" id="2.130.10.10">
    <property type="entry name" value="YVTN repeat-like/Quinoprotein amine dehydrogenase"/>
    <property type="match status" value="2"/>
</dbReference>
<dbReference type="InterPro" id="IPR015943">
    <property type="entry name" value="WD40/YVTN_repeat-like_dom_sf"/>
</dbReference>
<evidence type="ECO:0000313" key="4">
    <source>
        <dbReference type="EMBL" id="MDM4013949.1"/>
    </source>
</evidence>
<name>A0ABT7PBT0_9BACT</name>
<dbReference type="SUPFAM" id="SSF50978">
    <property type="entry name" value="WD40 repeat-like"/>
    <property type="match status" value="1"/>
</dbReference>
<dbReference type="PANTHER" id="PTHR19848">
    <property type="entry name" value="WD40 REPEAT PROTEIN"/>
    <property type="match status" value="1"/>
</dbReference>
<dbReference type="Proteomes" id="UP001239462">
    <property type="component" value="Unassembled WGS sequence"/>
</dbReference>
<evidence type="ECO:0008006" key="6">
    <source>
        <dbReference type="Google" id="ProtNLM"/>
    </source>
</evidence>
<evidence type="ECO:0000256" key="1">
    <source>
        <dbReference type="ARBA" id="ARBA00022574"/>
    </source>
</evidence>
<accession>A0ABT7PBT0</accession>
<feature type="repeat" description="WD" evidence="3">
    <location>
        <begin position="223"/>
        <end position="237"/>
    </location>
</feature>
<dbReference type="RefSeq" id="WP_289161672.1">
    <property type="nucleotide sequence ID" value="NZ_JASZZN010000001.1"/>
</dbReference>
<dbReference type="PRINTS" id="PR00320">
    <property type="entry name" value="GPROTEINBRPT"/>
</dbReference>
<comment type="caution">
    <text evidence="4">The sequence shown here is derived from an EMBL/GenBank/DDBJ whole genome shotgun (WGS) entry which is preliminary data.</text>
</comment>
<feature type="repeat" description="WD" evidence="3">
    <location>
        <begin position="250"/>
        <end position="294"/>
    </location>
</feature>
<keyword evidence="5" id="KW-1185">Reference proteome</keyword>
<dbReference type="InterPro" id="IPR036322">
    <property type="entry name" value="WD40_repeat_dom_sf"/>
</dbReference>
<protein>
    <recommendedName>
        <fullName evidence="6">WD40 repeat domain-containing protein</fullName>
    </recommendedName>
</protein>
<dbReference type="InterPro" id="IPR020472">
    <property type="entry name" value="WD40_PAC1"/>
</dbReference>
<gene>
    <name evidence="4" type="ORF">QTN89_00815</name>
</gene>
<proteinExistence type="predicted"/>
<keyword evidence="1 3" id="KW-0853">WD repeat</keyword>
<dbReference type="PANTHER" id="PTHR19848:SF8">
    <property type="entry name" value="F-BOX AND WD REPEAT DOMAIN CONTAINING 7"/>
    <property type="match status" value="1"/>
</dbReference>
<dbReference type="Pfam" id="PF00400">
    <property type="entry name" value="WD40"/>
    <property type="match status" value="3"/>
</dbReference>
<dbReference type="EMBL" id="JASZZN010000001">
    <property type="protein sequence ID" value="MDM4013949.1"/>
    <property type="molecule type" value="Genomic_DNA"/>
</dbReference>